<dbReference type="AlphaFoldDB" id="A0AAJ1WU16"/>
<sequence>MNDLQTHHFAVTTTAMLAVVRTSTIAMMTLLMQKLSAPEREEVFAEIAATIGELPPDYSQAGPVGTKFYEEVVAEAPALAKAFVQDLRRSLG</sequence>
<evidence type="ECO:0000313" key="1">
    <source>
        <dbReference type="EMBL" id="MDQ0541557.1"/>
    </source>
</evidence>
<dbReference type="RefSeq" id="WP_007563929.1">
    <property type="nucleotide sequence ID" value="NZ_JAJALK010000001.1"/>
</dbReference>
<name>A0AAJ1WU16_9HYPH</name>
<organism evidence="1 2">
    <name type="scientific">Methylobacterium brachiatum</name>
    <dbReference type="NCBI Taxonomy" id="269660"/>
    <lineage>
        <taxon>Bacteria</taxon>
        <taxon>Pseudomonadati</taxon>
        <taxon>Pseudomonadota</taxon>
        <taxon>Alphaproteobacteria</taxon>
        <taxon>Hyphomicrobiales</taxon>
        <taxon>Methylobacteriaceae</taxon>
        <taxon>Methylobacterium</taxon>
    </lineage>
</organism>
<accession>A0AAJ1WU16</accession>
<comment type="caution">
    <text evidence="1">The sequence shown here is derived from an EMBL/GenBank/DDBJ whole genome shotgun (WGS) entry which is preliminary data.</text>
</comment>
<evidence type="ECO:0000313" key="2">
    <source>
        <dbReference type="Proteomes" id="UP001223420"/>
    </source>
</evidence>
<dbReference type="EMBL" id="JAUSWL010000001">
    <property type="protein sequence ID" value="MDQ0541557.1"/>
    <property type="molecule type" value="Genomic_DNA"/>
</dbReference>
<gene>
    <name evidence="1" type="ORF">QO001_000465</name>
</gene>
<dbReference type="Proteomes" id="UP001223420">
    <property type="component" value="Unassembled WGS sequence"/>
</dbReference>
<protein>
    <submittedName>
        <fullName evidence="1">Uncharacterized protein</fullName>
    </submittedName>
</protein>
<reference evidence="1" key="1">
    <citation type="submission" date="2023-07" db="EMBL/GenBank/DDBJ databases">
        <title>Genomic Encyclopedia of Type Strains, Phase IV (KMG-IV): sequencing the most valuable type-strain genomes for metagenomic binning, comparative biology and taxonomic classification.</title>
        <authorList>
            <person name="Goeker M."/>
        </authorList>
    </citation>
    <scope>NUCLEOTIDE SEQUENCE</scope>
    <source>
        <strain evidence="1">DSM 19569</strain>
    </source>
</reference>
<proteinExistence type="predicted"/>